<dbReference type="RefSeq" id="WP_216251024.1">
    <property type="nucleotide sequence ID" value="NZ_JAZHFS010000008.1"/>
</dbReference>
<organism evidence="9 10">
    <name type="scientific">Clostridium frigoriphilum</name>
    <dbReference type="NCBI Taxonomy" id="443253"/>
    <lineage>
        <taxon>Bacteria</taxon>
        <taxon>Bacillati</taxon>
        <taxon>Bacillota</taxon>
        <taxon>Clostridia</taxon>
        <taxon>Eubacteriales</taxon>
        <taxon>Clostridiaceae</taxon>
        <taxon>Clostridium</taxon>
    </lineage>
</organism>
<dbReference type="PANTHER" id="PTHR32196">
    <property type="entry name" value="ABC TRANSPORTER PERMEASE PROTEIN YPHD-RELATED-RELATED"/>
    <property type="match status" value="1"/>
</dbReference>
<gene>
    <name evidence="9" type="ORF">SJI18_10675</name>
</gene>
<dbReference type="Pfam" id="PF02653">
    <property type="entry name" value="BPD_transp_2"/>
    <property type="match status" value="1"/>
</dbReference>
<dbReference type="CDD" id="cd06579">
    <property type="entry name" value="TM_PBP1_transp_AraH_like"/>
    <property type="match status" value="1"/>
</dbReference>
<keyword evidence="6 8" id="KW-1133">Transmembrane helix</keyword>
<feature type="transmembrane region" description="Helical" evidence="8">
    <location>
        <begin position="276"/>
        <end position="296"/>
    </location>
</feature>
<evidence type="ECO:0000256" key="6">
    <source>
        <dbReference type="ARBA" id="ARBA00022989"/>
    </source>
</evidence>
<keyword evidence="2" id="KW-0813">Transport</keyword>
<protein>
    <submittedName>
        <fullName evidence="9">Ribose ABC transporter permease</fullName>
    </submittedName>
</protein>
<keyword evidence="4" id="KW-0997">Cell inner membrane</keyword>
<accession>A0ABU7UPC5</accession>
<keyword evidence="5 8" id="KW-0812">Transmembrane</keyword>
<name>A0ABU7UPC5_9CLOT</name>
<dbReference type="InterPro" id="IPR001851">
    <property type="entry name" value="ABC_transp_permease"/>
</dbReference>
<dbReference type="EMBL" id="JAZHFS010000008">
    <property type="protein sequence ID" value="MEF2112769.1"/>
    <property type="molecule type" value="Genomic_DNA"/>
</dbReference>
<evidence type="ECO:0000256" key="8">
    <source>
        <dbReference type="SAM" id="Phobius"/>
    </source>
</evidence>
<evidence type="ECO:0000313" key="10">
    <source>
        <dbReference type="Proteomes" id="UP001498469"/>
    </source>
</evidence>
<evidence type="ECO:0000256" key="3">
    <source>
        <dbReference type="ARBA" id="ARBA00022475"/>
    </source>
</evidence>
<feature type="transmembrane region" description="Helical" evidence="8">
    <location>
        <begin position="53"/>
        <end position="73"/>
    </location>
</feature>
<keyword evidence="10" id="KW-1185">Reference proteome</keyword>
<feature type="transmembrane region" description="Helical" evidence="8">
    <location>
        <begin position="101"/>
        <end position="124"/>
    </location>
</feature>
<keyword evidence="7 8" id="KW-0472">Membrane</keyword>
<evidence type="ECO:0000313" key="9">
    <source>
        <dbReference type="EMBL" id="MEF2112769.1"/>
    </source>
</evidence>
<feature type="transmembrane region" description="Helical" evidence="8">
    <location>
        <begin position="78"/>
        <end position="95"/>
    </location>
</feature>
<evidence type="ECO:0000256" key="7">
    <source>
        <dbReference type="ARBA" id="ARBA00023136"/>
    </source>
</evidence>
<dbReference type="Proteomes" id="UP001498469">
    <property type="component" value="Unassembled WGS sequence"/>
</dbReference>
<sequence length="328" mass="34218">MMNTKINGKKQNKGIMSIIENSLFGVFLAFVFLVVIMSVLSPSFLSSQNIFNILQQIAGIGIISVGMTFVILLGGIDLSVGSIVAFTGLVMALAMKANVPVGLAILIGLVLGGLIGCLNGVLIAKLKIQPFIATLGTMTIARGLAYTITNGQPVYSFSKSFKGISGFIGFVPKPAIVMLIIFALGYYVLTYTKFGRYVYATGGNKVASKLSGINVFKLEILVYTISGICCSIAAILLTSRLDSAVPVAGNGNELDAIAAVAIGGTSMTGGEGRIQGTLIGALIMGVIANGMNLLNIQQGPQLFTKGAIIILAVTIDLIRKNGKKKLTA</sequence>
<evidence type="ECO:0000256" key="5">
    <source>
        <dbReference type="ARBA" id="ARBA00022692"/>
    </source>
</evidence>
<evidence type="ECO:0000256" key="1">
    <source>
        <dbReference type="ARBA" id="ARBA00004651"/>
    </source>
</evidence>
<comment type="caution">
    <text evidence="9">The sequence shown here is derived from an EMBL/GenBank/DDBJ whole genome shotgun (WGS) entry which is preliminary data.</text>
</comment>
<evidence type="ECO:0000256" key="4">
    <source>
        <dbReference type="ARBA" id="ARBA00022519"/>
    </source>
</evidence>
<dbReference type="PANTHER" id="PTHR32196:SF21">
    <property type="entry name" value="ABC TRANSPORTER PERMEASE PROTEIN YPHD-RELATED"/>
    <property type="match status" value="1"/>
</dbReference>
<reference evidence="9 10" key="1">
    <citation type="submission" date="2023-11" db="EMBL/GenBank/DDBJ databases">
        <title>Draft genome sequence of a psychrophilic Clostridium strain from permafrost water brine.</title>
        <authorList>
            <person name="Shcherbakova V.A."/>
            <person name="Trubitsyn V.E."/>
            <person name="Zakharyuk A.G."/>
        </authorList>
    </citation>
    <scope>NUCLEOTIDE SEQUENCE [LARGE SCALE GENOMIC DNA]</scope>
    <source>
        <strain evidence="9 10">14F</strain>
    </source>
</reference>
<keyword evidence="3" id="KW-1003">Cell membrane</keyword>
<proteinExistence type="predicted"/>
<feature type="transmembrane region" description="Helical" evidence="8">
    <location>
        <begin position="220"/>
        <end position="237"/>
    </location>
</feature>
<feature type="transmembrane region" description="Helical" evidence="8">
    <location>
        <begin position="21"/>
        <end position="41"/>
    </location>
</feature>
<feature type="transmembrane region" description="Helical" evidence="8">
    <location>
        <begin position="167"/>
        <end position="189"/>
    </location>
</feature>
<comment type="subcellular location">
    <subcellularLocation>
        <location evidence="1">Cell membrane</location>
        <topology evidence="1">Multi-pass membrane protein</topology>
    </subcellularLocation>
</comment>
<evidence type="ECO:0000256" key="2">
    <source>
        <dbReference type="ARBA" id="ARBA00022448"/>
    </source>
</evidence>